<sequence>MNLWRRFLADRNGNMAILFAAGFSVSVIVSAFAVDAASLYRERRSLQNGVDLAVLAAARDPTNAATVARAVLVENQLIDPTVTLAALTAASGDLQVQTGTYRPDPALAPSARFVAGATPVNAVRVHFQRRGILHFARGWSEAPMIGAIGTATVTPQVSFSIGSRLASLTDGIANRVLNSLLGTNIALTALDYRNLLDAKVDAFAFLDALALRMGITAGTYADLLQARADHGEIAAALAAVLTGADRTAAQVIANAAGNNGGVPLSKLFNLGDLAQLRIGSGQGQGLFTRISALELLSASAGLSDGNRQVALDLGASLPGVLGLTAELAVGEPPQGGSWYAIGPTGTVVRTAQLRLRLNASVLGGAALLGNLVHLPLYIELAHAEGIVGSATCPSPGHPAGAATILTRPGAARVMVGVVNAASFGDFNTPPHVGLATLVEVKLLGLTVLKVLASSLVEIAQITPVPLTFSSAEIAAGTVKTAHTSTVVSSLSGSLLGNLKLQVPVLGLGLSLDGVGILLKGLLMPITPALDGVVAQLLQTLGLKIGEADVRVYGVRCTQPVLVG</sequence>
<evidence type="ECO:0000313" key="3">
    <source>
        <dbReference type="EMBL" id="SHF72561.1"/>
    </source>
</evidence>
<evidence type="ECO:0000313" key="2">
    <source>
        <dbReference type="EMBL" id="KKB76345.1"/>
    </source>
</evidence>
<reference evidence="3 5" key="2">
    <citation type="submission" date="2016-11" db="EMBL/GenBank/DDBJ databases">
        <authorList>
            <person name="Jaros S."/>
            <person name="Januszkiewicz K."/>
            <person name="Wedrychowicz H."/>
        </authorList>
    </citation>
    <scope>NUCLEOTIDE SEQUENCE [LARGE SCALE GENOMIC DNA]</scope>
    <source>
        <strain evidence="3 5">DSM 17137</strain>
    </source>
</reference>
<name>A0A0F5L2B1_9HYPH</name>
<gene>
    <name evidence="3" type="ORF">SAMN02745223_03405</name>
    <name evidence="2" type="ORF">VW29_19905</name>
</gene>
<dbReference type="EMBL" id="LAJF01000152">
    <property type="protein sequence ID" value="KKB76345.1"/>
    <property type="molecule type" value="Genomic_DNA"/>
</dbReference>
<dbReference type="InterPro" id="IPR028087">
    <property type="entry name" value="Tad_N"/>
</dbReference>
<organism evidence="2 4">
    <name type="scientific">Devosia limi DSM 17137</name>
    <dbReference type="NCBI Taxonomy" id="1121477"/>
    <lineage>
        <taxon>Bacteria</taxon>
        <taxon>Pseudomonadati</taxon>
        <taxon>Pseudomonadota</taxon>
        <taxon>Alphaproteobacteria</taxon>
        <taxon>Hyphomicrobiales</taxon>
        <taxon>Devosiaceae</taxon>
        <taxon>Devosia</taxon>
    </lineage>
</organism>
<accession>A0A0F5L2B1</accession>
<dbReference type="STRING" id="1121477.SAMN02745223_03405"/>
<dbReference type="AlphaFoldDB" id="A0A0F5L2B1"/>
<feature type="domain" description="Putative Flp pilus-assembly TadG-like N-terminal" evidence="1">
    <location>
        <begin position="13"/>
        <end position="60"/>
    </location>
</feature>
<proteinExistence type="predicted"/>
<dbReference type="PATRIC" id="fig|1121477.3.peg.763"/>
<protein>
    <submittedName>
        <fullName evidence="3">Uncharacterized membrane protein</fullName>
    </submittedName>
</protein>
<dbReference type="Pfam" id="PF13400">
    <property type="entry name" value="Tad"/>
    <property type="match status" value="1"/>
</dbReference>
<evidence type="ECO:0000313" key="4">
    <source>
        <dbReference type="Proteomes" id="UP000033608"/>
    </source>
</evidence>
<dbReference type="EMBL" id="FQVC01000012">
    <property type="protein sequence ID" value="SHF72561.1"/>
    <property type="molecule type" value="Genomic_DNA"/>
</dbReference>
<dbReference type="Proteomes" id="UP000184533">
    <property type="component" value="Unassembled WGS sequence"/>
</dbReference>
<evidence type="ECO:0000313" key="5">
    <source>
        <dbReference type="Proteomes" id="UP000184533"/>
    </source>
</evidence>
<reference evidence="2 4" key="1">
    <citation type="submission" date="2015-03" db="EMBL/GenBank/DDBJ databases">
        <authorList>
            <person name="Hassan Y.I."/>
            <person name="Lepp D."/>
            <person name="Zhou T."/>
        </authorList>
    </citation>
    <scope>NUCLEOTIDE SEQUENCE [LARGE SCALE GENOMIC DNA]</scope>
    <source>
        <strain evidence="2 4">DSM 17137</strain>
    </source>
</reference>
<dbReference type="RefSeq" id="WP_046137041.1">
    <property type="nucleotide sequence ID" value="NZ_FQVC01000012.1"/>
</dbReference>
<keyword evidence="4" id="KW-1185">Reference proteome</keyword>
<dbReference type="Proteomes" id="UP000033608">
    <property type="component" value="Unassembled WGS sequence"/>
</dbReference>
<dbReference type="OrthoDB" id="7630116at2"/>
<evidence type="ECO:0000259" key="1">
    <source>
        <dbReference type="Pfam" id="PF13400"/>
    </source>
</evidence>